<accession>A0A0A9EVT3</accession>
<dbReference type="AlphaFoldDB" id="A0A0A9EVT3"/>
<protein>
    <submittedName>
        <fullName evidence="1">Uncharacterized protein</fullName>
    </submittedName>
</protein>
<organism evidence="1">
    <name type="scientific">Arundo donax</name>
    <name type="common">Giant reed</name>
    <name type="synonym">Donax arundinaceus</name>
    <dbReference type="NCBI Taxonomy" id="35708"/>
    <lineage>
        <taxon>Eukaryota</taxon>
        <taxon>Viridiplantae</taxon>
        <taxon>Streptophyta</taxon>
        <taxon>Embryophyta</taxon>
        <taxon>Tracheophyta</taxon>
        <taxon>Spermatophyta</taxon>
        <taxon>Magnoliopsida</taxon>
        <taxon>Liliopsida</taxon>
        <taxon>Poales</taxon>
        <taxon>Poaceae</taxon>
        <taxon>PACMAD clade</taxon>
        <taxon>Arundinoideae</taxon>
        <taxon>Arundineae</taxon>
        <taxon>Arundo</taxon>
    </lineage>
</organism>
<name>A0A0A9EVT3_ARUDO</name>
<dbReference type="EMBL" id="GBRH01195900">
    <property type="protein sequence ID" value="JAE01996.1"/>
    <property type="molecule type" value="Transcribed_RNA"/>
</dbReference>
<reference evidence="1" key="1">
    <citation type="submission" date="2014-09" db="EMBL/GenBank/DDBJ databases">
        <authorList>
            <person name="Magalhaes I.L.F."/>
            <person name="Oliveira U."/>
            <person name="Santos F.R."/>
            <person name="Vidigal T.H.D.A."/>
            <person name="Brescovit A.D."/>
            <person name="Santos A.J."/>
        </authorList>
    </citation>
    <scope>NUCLEOTIDE SEQUENCE</scope>
    <source>
        <tissue evidence="1">Shoot tissue taken approximately 20 cm above the soil surface</tissue>
    </source>
</reference>
<evidence type="ECO:0000313" key="1">
    <source>
        <dbReference type="EMBL" id="JAE01996.1"/>
    </source>
</evidence>
<proteinExistence type="predicted"/>
<reference evidence="1" key="2">
    <citation type="journal article" date="2015" name="Data Brief">
        <title>Shoot transcriptome of the giant reed, Arundo donax.</title>
        <authorList>
            <person name="Barrero R.A."/>
            <person name="Guerrero F.D."/>
            <person name="Moolhuijzen P."/>
            <person name="Goolsby J.A."/>
            <person name="Tidwell J."/>
            <person name="Bellgard S.E."/>
            <person name="Bellgard M.I."/>
        </authorList>
    </citation>
    <scope>NUCLEOTIDE SEQUENCE</scope>
    <source>
        <tissue evidence="1">Shoot tissue taken approximately 20 cm above the soil surface</tissue>
    </source>
</reference>
<sequence length="36" mass="4088">MQLPPYTTTNNLQQVAVVRVSHVLFIRRQGIASFTT</sequence>